<protein>
    <submittedName>
        <fullName evidence="3">Lysophospholipase L1-like esterase</fullName>
    </submittedName>
</protein>
<dbReference type="Proteomes" id="UP000573599">
    <property type="component" value="Unassembled WGS sequence"/>
</dbReference>
<proteinExistence type="predicted"/>
<dbReference type="PANTHER" id="PTHR30383">
    <property type="entry name" value="THIOESTERASE 1/PROTEASE 1/LYSOPHOSPHOLIPASE L1"/>
    <property type="match status" value="1"/>
</dbReference>
<gene>
    <name evidence="3" type="ORF">BJ986_000327</name>
</gene>
<keyword evidence="4" id="KW-1185">Reference proteome</keyword>
<feature type="region of interest" description="Disordered" evidence="1">
    <location>
        <begin position="1"/>
        <end position="28"/>
    </location>
</feature>
<dbReference type="PANTHER" id="PTHR30383:SF5">
    <property type="entry name" value="SGNH HYDROLASE-TYPE ESTERASE DOMAIN-CONTAINING PROTEIN"/>
    <property type="match status" value="1"/>
</dbReference>
<dbReference type="SUPFAM" id="SSF52266">
    <property type="entry name" value="SGNH hydrolase"/>
    <property type="match status" value="1"/>
</dbReference>
<dbReference type="EMBL" id="JACCAB010000001">
    <property type="protein sequence ID" value="NYG05840.1"/>
    <property type="molecule type" value="Genomic_DNA"/>
</dbReference>
<dbReference type="InterPro" id="IPR013830">
    <property type="entry name" value="SGNH_hydro"/>
</dbReference>
<accession>A0A852WB36</accession>
<feature type="region of interest" description="Disordered" evidence="1">
    <location>
        <begin position="48"/>
        <end position="81"/>
    </location>
</feature>
<dbReference type="CDD" id="cd00229">
    <property type="entry name" value="SGNH_hydrolase"/>
    <property type="match status" value="1"/>
</dbReference>
<evidence type="ECO:0000256" key="1">
    <source>
        <dbReference type="SAM" id="MobiDB-lite"/>
    </source>
</evidence>
<evidence type="ECO:0000313" key="3">
    <source>
        <dbReference type="EMBL" id="NYG05840.1"/>
    </source>
</evidence>
<dbReference type="GO" id="GO:0004622">
    <property type="term" value="F:phosphatidylcholine lysophospholipase activity"/>
    <property type="evidence" value="ECO:0007669"/>
    <property type="project" value="TreeGrafter"/>
</dbReference>
<dbReference type="InterPro" id="IPR051532">
    <property type="entry name" value="Ester_Hydrolysis_Enzymes"/>
</dbReference>
<dbReference type="AlphaFoldDB" id="A0A852WB36"/>
<comment type="caution">
    <text evidence="3">The sequence shown here is derived from an EMBL/GenBank/DDBJ whole genome shotgun (WGS) entry which is preliminary data.</text>
</comment>
<dbReference type="RefSeq" id="WP_179420410.1">
    <property type="nucleotide sequence ID" value="NZ_JACCAB010000001.1"/>
</dbReference>
<dbReference type="InterPro" id="IPR036514">
    <property type="entry name" value="SGNH_hydro_sf"/>
</dbReference>
<dbReference type="Pfam" id="PF13472">
    <property type="entry name" value="Lipase_GDSL_2"/>
    <property type="match status" value="1"/>
</dbReference>
<organism evidence="3 4">
    <name type="scientific">Pedococcus badiiscoriae</name>
    <dbReference type="NCBI Taxonomy" id="642776"/>
    <lineage>
        <taxon>Bacteria</taxon>
        <taxon>Bacillati</taxon>
        <taxon>Actinomycetota</taxon>
        <taxon>Actinomycetes</taxon>
        <taxon>Micrococcales</taxon>
        <taxon>Intrasporangiaceae</taxon>
        <taxon>Pedococcus</taxon>
    </lineage>
</organism>
<sequence length="304" mass="30859">MPRHHPPRDGAPEPMVRTSARHRARRTASTVALAVSVLTAGVALAATLGGVRPPDPVSSASDASPARPSSPSASSRVARSSAPAPLSVVGLGDSVTAGSNCACASFVERYGTMLAARDGRPVTTTNLGVPGLTTASLAQQLSEPAPSAAVAAADTVLVTIGANDLSALEDQWDSGGCDAACQGPAVAAMASRLAPDLARIKALGHPGQRVEVTTYWNVFEDGDVADQQRGSGFADWSHGVTMAANQAICAAAQSFGDICVDLYVPFLSADGTRNPTPLLADDGDHPNAAGHDVIARALLDATPR</sequence>
<dbReference type="Gene3D" id="3.40.50.1110">
    <property type="entry name" value="SGNH hydrolase"/>
    <property type="match status" value="1"/>
</dbReference>
<reference evidence="3 4" key="1">
    <citation type="submission" date="2020-07" db="EMBL/GenBank/DDBJ databases">
        <title>Sequencing the genomes of 1000 actinobacteria strains.</title>
        <authorList>
            <person name="Klenk H.-P."/>
        </authorList>
    </citation>
    <scope>NUCLEOTIDE SEQUENCE [LARGE SCALE GENOMIC DNA]</scope>
    <source>
        <strain evidence="3 4">DSM 23987</strain>
    </source>
</reference>
<name>A0A852WB36_9MICO</name>
<evidence type="ECO:0000313" key="4">
    <source>
        <dbReference type="Proteomes" id="UP000573599"/>
    </source>
</evidence>
<feature type="domain" description="SGNH hydrolase-type esterase" evidence="2">
    <location>
        <begin position="91"/>
        <end position="292"/>
    </location>
</feature>
<evidence type="ECO:0000259" key="2">
    <source>
        <dbReference type="Pfam" id="PF13472"/>
    </source>
</evidence>